<organism evidence="5 6">
    <name type="scientific">Spiroplasma ixodetis</name>
    <dbReference type="NCBI Taxonomy" id="2141"/>
    <lineage>
        <taxon>Bacteria</taxon>
        <taxon>Bacillati</taxon>
        <taxon>Mycoplasmatota</taxon>
        <taxon>Mollicutes</taxon>
        <taxon>Entomoplasmatales</taxon>
        <taxon>Spiroplasmataceae</taxon>
        <taxon>Spiroplasma</taxon>
    </lineage>
</organism>
<evidence type="ECO:0000313" key="6">
    <source>
        <dbReference type="Proteomes" id="UP001163387"/>
    </source>
</evidence>
<dbReference type="GO" id="GO:0032259">
    <property type="term" value="P:methylation"/>
    <property type="evidence" value="ECO:0007669"/>
    <property type="project" value="UniProtKB-KW"/>
</dbReference>
<dbReference type="Pfam" id="PF22435">
    <property type="entry name" value="MRM3-like_sub_bind"/>
    <property type="match status" value="1"/>
</dbReference>
<dbReference type="InterPro" id="IPR029026">
    <property type="entry name" value="tRNA_m1G_MTases_N"/>
</dbReference>
<dbReference type="SUPFAM" id="SSF55315">
    <property type="entry name" value="L30e-like"/>
    <property type="match status" value="1"/>
</dbReference>
<evidence type="ECO:0000256" key="1">
    <source>
        <dbReference type="ARBA" id="ARBA00007228"/>
    </source>
</evidence>
<dbReference type="GO" id="GO:0008168">
    <property type="term" value="F:methyltransferase activity"/>
    <property type="evidence" value="ECO:0007669"/>
    <property type="project" value="UniProtKB-KW"/>
</dbReference>
<dbReference type="InterPro" id="IPR029064">
    <property type="entry name" value="Ribosomal_eL30-like_sf"/>
</dbReference>
<proteinExistence type="inferred from homology"/>
<evidence type="ECO:0000256" key="3">
    <source>
        <dbReference type="ARBA" id="ARBA00022679"/>
    </source>
</evidence>
<dbReference type="SMART" id="SM00967">
    <property type="entry name" value="SpoU_sub_bind"/>
    <property type="match status" value="1"/>
</dbReference>
<dbReference type="Gene3D" id="3.40.1280.10">
    <property type="match status" value="1"/>
</dbReference>
<keyword evidence="3" id="KW-0808">Transferase</keyword>
<keyword evidence="2 5" id="KW-0489">Methyltransferase</keyword>
<evidence type="ECO:0000259" key="4">
    <source>
        <dbReference type="SMART" id="SM00967"/>
    </source>
</evidence>
<dbReference type="InterPro" id="IPR051259">
    <property type="entry name" value="rRNA_Methyltransferase"/>
</dbReference>
<dbReference type="InterPro" id="IPR029028">
    <property type="entry name" value="Alpha/beta_knot_MTases"/>
</dbReference>
<dbReference type="Proteomes" id="UP001163387">
    <property type="component" value="Chromosome"/>
</dbReference>
<dbReference type="CDD" id="cd18095">
    <property type="entry name" value="SpoU-like_rRNA-MTase"/>
    <property type="match status" value="1"/>
</dbReference>
<dbReference type="Pfam" id="PF00588">
    <property type="entry name" value="SpoU_methylase"/>
    <property type="match status" value="1"/>
</dbReference>
<evidence type="ECO:0000313" key="5">
    <source>
        <dbReference type="EMBL" id="BDT02990.1"/>
    </source>
</evidence>
<reference evidence="5 6" key="1">
    <citation type="journal article" date="2022" name="Front. Microbiol.">
        <title>Male-killing mechanisms vary between Spiroplasma species.</title>
        <authorList>
            <person name="Arai H."/>
            <person name="Inoue M."/>
            <person name="Kageyama D."/>
        </authorList>
    </citation>
    <scope>NUCLEOTIDE SEQUENCE [LARGE SCALE GENOMIC DNA]</scope>
    <source>
        <strain evidence="6">sHm</strain>
    </source>
</reference>
<comment type="similarity">
    <text evidence="1">Belongs to the class IV-like SAM-binding methyltransferase superfamily. RNA methyltransferase TrmH family.</text>
</comment>
<protein>
    <submittedName>
        <fullName evidence="5">rRNA methyltransferase</fullName>
    </submittedName>
</protein>
<sequence>MKQITSLKNPIIQELVLLHERKHRNVKKKFLIEGEHLISIALLKKRLLAVYVDEKYLDKYANLLKDCNNIEVIVVNSMIIKKISQQKTPQPIIGVCNIVKPLNYFYSSHIILIDTIQDPGNLGNILRSVTAFNISEVYLSNESVDLYNHKVISASQGAIFYTNVYYENFDQFLLKVKNANYMIYGTFLHEDNSTNLSEITFKQKNAFLFGNEGQGINKKYKDKINSNIFIPTSFNVESLNLATSIAIVTYCLFTSNISSNILK</sequence>
<dbReference type="InterPro" id="IPR001537">
    <property type="entry name" value="SpoU_MeTrfase"/>
</dbReference>
<gene>
    <name evidence="5" type="primary">spoU_1</name>
    <name evidence="5" type="ORF">SHM_06360</name>
</gene>
<dbReference type="InterPro" id="IPR053888">
    <property type="entry name" value="MRM3-like_sub_bind"/>
</dbReference>
<dbReference type="Gene3D" id="3.30.1330.30">
    <property type="match status" value="1"/>
</dbReference>
<dbReference type="EMBL" id="AP026933">
    <property type="protein sequence ID" value="BDT02990.1"/>
    <property type="molecule type" value="Genomic_DNA"/>
</dbReference>
<dbReference type="PANTHER" id="PTHR43191">
    <property type="entry name" value="RRNA METHYLTRANSFERASE 3"/>
    <property type="match status" value="1"/>
</dbReference>
<evidence type="ECO:0000256" key="2">
    <source>
        <dbReference type="ARBA" id="ARBA00022603"/>
    </source>
</evidence>
<dbReference type="RefSeq" id="WP_281749159.1">
    <property type="nucleotide sequence ID" value="NZ_AP026933.1"/>
</dbReference>
<dbReference type="PANTHER" id="PTHR43191:SF2">
    <property type="entry name" value="RRNA METHYLTRANSFERASE 3, MITOCHONDRIAL"/>
    <property type="match status" value="1"/>
</dbReference>
<dbReference type="SUPFAM" id="SSF75217">
    <property type="entry name" value="alpha/beta knot"/>
    <property type="match status" value="1"/>
</dbReference>
<keyword evidence="6" id="KW-1185">Reference proteome</keyword>
<accession>A0ABN6T0H9</accession>
<feature type="domain" description="RNA 2-O ribose methyltransferase substrate binding" evidence="4">
    <location>
        <begin position="31"/>
        <end position="102"/>
    </location>
</feature>
<name>A0ABN6T0H9_9MOLU</name>
<dbReference type="InterPro" id="IPR013123">
    <property type="entry name" value="SpoU_subst-bd"/>
</dbReference>